<gene>
    <name evidence="7" type="ORF">F0Q34_09180</name>
</gene>
<evidence type="ECO:0000256" key="1">
    <source>
        <dbReference type="ARBA" id="ARBA00004651"/>
    </source>
</evidence>
<dbReference type="Proteomes" id="UP000322110">
    <property type="component" value="Unassembled WGS sequence"/>
</dbReference>
<keyword evidence="4 6" id="KW-1133">Transmembrane helix</keyword>
<dbReference type="Pfam" id="PF09678">
    <property type="entry name" value="Caa3_CtaG"/>
    <property type="match status" value="1"/>
</dbReference>
<feature type="transmembrane region" description="Helical" evidence="6">
    <location>
        <begin position="37"/>
        <end position="56"/>
    </location>
</feature>
<sequence length="201" mass="20939">MMRGMMLGGGVLVLALAWGGPVNMLFGHGFTAGMTTHMAVVAVAAPLLAVAILGTAADPLRRLIWIGPLGASLLEFVAVWGWHLPVPHNLARHHAGFAVLEQFSFLVAGLLLWLACLQPGRQAAGIIGLLLTSMHMTLLGVLLTLAPRPLYDHGHGHGLWLSAQDDQALGGVVMLLVGGTAYLAGGVALAARLMNRQGDAA</sequence>
<dbReference type="GO" id="GO:0005886">
    <property type="term" value="C:plasma membrane"/>
    <property type="evidence" value="ECO:0007669"/>
    <property type="project" value="UniProtKB-SubCell"/>
</dbReference>
<comment type="subcellular location">
    <subcellularLocation>
        <location evidence="1">Cell membrane</location>
        <topology evidence="1">Multi-pass membrane protein</topology>
    </subcellularLocation>
</comment>
<organism evidence="7 8">
    <name type="scientific">Teichococcus oryzae</name>
    <dbReference type="NCBI Taxonomy" id="1608942"/>
    <lineage>
        <taxon>Bacteria</taxon>
        <taxon>Pseudomonadati</taxon>
        <taxon>Pseudomonadota</taxon>
        <taxon>Alphaproteobacteria</taxon>
        <taxon>Acetobacterales</taxon>
        <taxon>Roseomonadaceae</taxon>
        <taxon>Roseomonas</taxon>
    </lineage>
</organism>
<dbReference type="EMBL" id="VUKA01000003">
    <property type="protein sequence ID" value="KAA2213623.1"/>
    <property type="molecule type" value="Genomic_DNA"/>
</dbReference>
<evidence type="ECO:0000256" key="3">
    <source>
        <dbReference type="ARBA" id="ARBA00022692"/>
    </source>
</evidence>
<feature type="transmembrane region" description="Helical" evidence="6">
    <location>
        <begin position="95"/>
        <end position="116"/>
    </location>
</feature>
<protein>
    <submittedName>
        <fullName evidence="7">Cytochrome c oxidase assembly protein</fullName>
    </submittedName>
</protein>
<proteinExistence type="predicted"/>
<evidence type="ECO:0000256" key="2">
    <source>
        <dbReference type="ARBA" id="ARBA00022475"/>
    </source>
</evidence>
<dbReference type="OrthoDB" id="259025at2"/>
<name>A0A5B2THQ1_9PROT</name>
<keyword evidence="5 6" id="KW-0472">Membrane</keyword>
<feature type="transmembrane region" description="Helical" evidence="6">
    <location>
        <begin position="167"/>
        <end position="191"/>
    </location>
</feature>
<evidence type="ECO:0000313" key="8">
    <source>
        <dbReference type="Proteomes" id="UP000322110"/>
    </source>
</evidence>
<evidence type="ECO:0000256" key="6">
    <source>
        <dbReference type="SAM" id="Phobius"/>
    </source>
</evidence>
<keyword evidence="8" id="KW-1185">Reference proteome</keyword>
<evidence type="ECO:0000256" key="5">
    <source>
        <dbReference type="ARBA" id="ARBA00023136"/>
    </source>
</evidence>
<reference evidence="7 8" key="1">
    <citation type="journal article" date="2015" name="Int. J. Syst. Evol. Microbiol.">
        <title>Roseomonas oryzae sp. nov., isolated from paddy rhizosphere soil.</title>
        <authorList>
            <person name="Ramaprasad E.V."/>
            <person name="Sasikala Ch."/>
            <person name="Ramana Ch.V."/>
        </authorList>
    </citation>
    <scope>NUCLEOTIDE SEQUENCE [LARGE SCALE GENOMIC DNA]</scope>
    <source>
        <strain evidence="7 8">KCTC 42542</strain>
    </source>
</reference>
<comment type="caution">
    <text evidence="7">The sequence shown here is derived from an EMBL/GenBank/DDBJ whole genome shotgun (WGS) entry which is preliminary data.</text>
</comment>
<feature type="transmembrane region" description="Helical" evidence="6">
    <location>
        <begin position="63"/>
        <end position="83"/>
    </location>
</feature>
<feature type="transmembrane region" description="Helical" evidence="6">
    <location>
        <begin position="123"/>
        <end position="147"/>
    </location>
</feature>
<keyword evidence="2" id="KW-1003">Cell membrane</keyword>
<dbReference type="AlphaFoldDB" id="A0A5B2THQ1"/>
<dbReference type="InterPro" id="IPR019108">
    <property type="entry name" value="Caa3_assmbl_CtaG-rel"/>
</dbReference>
<evidence type="ECO:0000256" key="4">
    <source>
        <dbReference type="ARBA" id="ARBA00022989"/>
    </source>
</evidence>
<evidence type="ECO:0000313" key="7">
    <source>
        <dbReference type="EMBL" id="KAA2213623.1"/>
    </source>
</evidence>
<accession>A0A5B2THQ1</accession>
<keyword evidence="3 6" id="KW-0812">Transmembrane</keyword>